<feature type="transmembrane region" description="Helical" evidence="12">
    <location>
        <begin position="29"/>
        <end position="48"/>
    </location>
</feature>
<feature type="transmembrane region" description="Helical" evidence="12">
    <location>
        <begin position="142"/>
        <end position="163"/>
    </location>
</feature>
<feature type="transmembrane region" description="Helical" evidence="12">
    <location>
        <begin position="68"/>
        <end position="86"/>
    </location>
</feature>
<protein>
    <recommendedName>
        <fullName evidence="15">Sodium-coupled monocarboxylate transporter 1</fullName>
    </recommendedName>
</protein>
<keyword evidence="9 12" id="KW-0472">Membrane</keyword>
<dbReference type="PANTHER" id="PTHR42985:SF39">
    <property type="entry name" value="GH10366P"/>
    <property type="match status" value="1"/>
</dbReference>
<dbReference type="InterPro" id="IPR051163">
    <property type="entry name" value="Sodium:Solute_Symporter_SSF"/>
</dbReference>
<dbReference type="GO" id="GO:0015293">
    <property type="term" value="F:symporter activity"/>
    <property type="evidence" value="ECO:0007669"/>
    <property type="project" value="TreeGrafter"/>
</dbReference>
<evidence type="ECO:0000256" key="6">
    <source>
        <dbReference type="ARBA" id="ARBA00022989"/>
    </source>
</evidence>
<evidence type="ECO:0000313" key="14">
    <source>
        <dbReference type="Proteomes" id="UP000677054"/>
    </source>
</evidence>
<dbReference type="PANTHER" id="PTHR42985">
    <property type="entry name" value="SODIUM-COUPLED MONOCARBOXYLATE TRANSPORTER"/>
    <property type="match status" value="1"/>
</dbReference>
<dbReference type="InterPro" id="IPR038377">
    <property type="entry name" value="Na/Glc_symporter_sf"/>
</dbReference>
<evidence type="ECO:0000256" key="7">
    <source>
        <dbReference type="ARBA" id="ARBA00023053"/>
    </source>
</evidence>
<evidence type="ECO:0000256" key="9">
    <source>
        <dbReference type="ARBA" id="ARBA00023136"/>
    </source>
</evidence>
<feature type="transmembrane region" description="Helical" evidence="12">
    <location>
        <begin position="282"/>
        <end position="300"/>
    </location>
</feature>
<keyword evidence="8" id="KW-0406">Ion transport</keyword>
<feature type="transmembrane region" description="Helical" evidence="12">
    <location>
        <begin position="98"/>
        <end position="121"/>
    </location>
</feature>
<evidence type="ECO:0000256" key="4">
    <source>
        <dbReference type="ARBA" id="ARBA00022475"/>
    </source>
</evidence>
<dbReference type="GO" id="GO:0005886">
    <property type="term" value="C:plasma membrane"/>
    <property type="evidence" value="ECO:0007669"/>
    <property type="project" value="UniProtKB-SubCell"/>
</dbReference>
<organism evidence="13">
    <name type="scientific">Darwinula stevensoni</name>
    <dbReference type="NCBI Taxonomy" id="69355"/>
    <lineage>
        <taxon>Eukaryota</taxon>
        <taxon>Metazoa</taxon>
        <taxon>Ecdysozoa</taxon>
        <taxon>Arthropoda</taxon>
        <taxon>Crustacea</taxon>
        <taxon>Oligostraca</taxon>
        <taxon>Ostracoda</taxon>
        <taxon>Podocopa</taxon>
        <taxon>Podocopida</taxon>
        <taxon>Darwinulocopina</taxon>
        <taxon>Darwinuloidea</taxon>
        <taxon>Darwinulidae</taxon>
        <taxon>Darwinula</taxon>
    </lineage>
</organism>
<feature type="transmembrane region" description="Helical" evidence="12">
    <location>
        <begin position="456"/>
        <end position="485"/>
    </location>
</feature>
<gene>
    <name evidence="13" type="ORF">DSTB1V02_LOCUS3075</name>
</gene>
<evidence type="ECO:0000256" key="10">
    <source>
        <dbReference type="ARBA" id="ARBA00023201"/>
    </source>
</evidence>
<dbReference type="CDD" id="cd11492">
    <property type="entry name" value="SLC5sbd_NIS-SMVT"/>
    <property type="match status" value="1"/>
</dbReference>
<keyword evidence="3" id="KW-0813">Transport</keyword>
<dbReference type="EMBL" id="LR899892">
    <property type="protein sequence ID" value="CAD7243141.1"/>
    <property type="molecule type" value="Genomic_DNA"/>
</dbReference>
<evidence type="ECO:0000313" key="13">
    <source>
        <dbReference type="EMBL" id="CAD7243141.1"/>
    </source>
</evidence>
<evidence type="ECO:0008006" key="15">
    <source>
        <dbReference type="Google" id="ProtNLM"/>
    </source>
</evidence>
<comment type="similarity">
    <text evidence="2 11">Belongs to the sodium:solute symporter (SSF) (TC 2.A.21) family.</text>
</comment>
<feature type="transmembrane region" description="Helical" evidence="12">
    <location>
        <begin position="568"/>
        <end position="589"/>
    </location>
</feature>
<keyword evidence="14" id="KW-1185">Reference proteome</keyword>
<dbReference type="InterPro" id="IPR001734">
    <property type="entry name" value="Na/solute_symporter"/>
</dbReference>
<reference evidence="13" key="1">
    <citation type="submission" date="2020-11" db="EMBL/GenBank/DDBJ databases">
        <authorList>
            <person name="Tran Van P."/>
        </authorList>
    </citation>
    <scope>NUCLEOTIDE SEQUENCE</scope>
</reference>
<accession>A0A7R9A0H0</accession>
<keyword evidence="7" id="KW-0915">Sodium</keyword>
<keyword evidence="5 12" id="KW-0812">Transmembrane</keyword>
<feature type="transmembrane region" description="Helical" evidence="12">
    <location>
        <begin position="206"/>
        <end position="228"/>
    </location>
</feature>
<proteinExistence type="inferred from homology"/>
<feature type="transmembrane region" description="Helical" evidence="12">
    <location>
        <begin position="491"/>
        <end position="511"/>
    </location>
</feature>
<feature type="transmembrane region" description="Helical" evidence="12">
    <location>
        <begin position="425"/>
        <end position="444"/>
    </location>
</feature>
<keyword evidence="10" id="KW-0739">Sodium transport</keyword>
<dbReference type="PROSITE" id="PS50283">
    <property type="entry name" value="NA_SOLUT_SYMP_3"/>
    <property type="match status" value="1"/>
</dbReference>
<name>A0A7R9A0H0_9CRUS</name>
<dbReference type="GO" id="GO:0006814">
    <property type="term" value="P:sodium ion transport"/>
    <property type="evidence" value="ECO:0007669"/>
    <property type="project" value="UniProtKB-KW"/>
</dbReference>
<dbReference type="Proteomes" id="UP000677054">
    <property type="component" value="Unassembled WGS sequence"/>
</dbReference>
<evidence type="ECO:0000256" key="3">
    <source>
        <dbReference type="ARBA" id="ARBA00022448"/>
    </source>
</evidence>
<dbReference type="AlphaFoldDB" id="A0A7R9A0H0"/>
<evidence type="ECO:0000256" key="2">
    <source>
        <dbReference type="ARBA" id="ARBA00006434"/>
    </source>
</evidence>
<dbReference type="Gene3D" id="1.20.1730.10">
    <property type="entry name" value="Sodium/glucose cotransporter"/>
    <property type="match status" value="1"/>
</dbReference>
<evidence type="ECO:0000256" key="5">
    <source>
        <dbReference type="ARBA" id="ARBA00022692"/>
    </source>
</evidence>
<dbReference type="Pfam" id="PF00474">
    <property type="entry name" value="SSF"/>
    <property type="match status" value="2"/>
</dbReference>
<evidence type="ECO:0000256" key="1">
    <source>
        <dbReference type="ARBA" id="ARBA00004651"/>
    </source>
</evidence>
<dbReference type="OrthoDB" id="6132759at2759"/>
<feature type="transmembrane region" description="Helical" evidence="12">
    <location>
        <begin position="321"/>
        <end position="343"/>
    </location>
</feature>
<keyword evidence="4" id="KW-1003">Cell membrane</keyword>
<evidence type="ECO:0000256" key="12">
    <source>
        <dbReference type="SAM" id="Phobius"/>
    </source>
</evidence>
<evidence type="ECO:0000256" key="8">
    <source>
        <dbReference type="ARBA" id="ARBA00023065"/>
    </source>
</evidence>
<dbReference type="EMBL" id="CAJPEV010000375">
    <property type="protein sequence ID" value="CAG0884607.1"/>
    <property type="molecule type" value="Genomic_DNA"/>
</dbReference>
<sequence length="686" mass="74825">MDVTSLPSSTSTPSNSLEDLKQLFTWVDYLVFSLLLAVSAGIGVFYGFFKRNKGSEDFLMAGRNMSTFPMAMSLIASFMSAITLLGTPAETYQYGTMYWLIGCSYFLVIPAAAYLYLPIFFKLECTSAYEYLERRFSRSLRSFGSAIFTVQMVLYMAVVVYAPALALSQVTGVDLYVSICLIFGVCIFYTVLVRERGEPPQDGENPLIYCAMRLVAPLAFGGMKAVIWTDTVQVVIMYTAMLGVVLQGVVDEGGFANVWSTAYNSTRIEFFEFSADPTVRHSVWSLVIGGYFTWIAIYGVNQAQVQRYLTVRNQQQAVNALWINLVGLFLLLTICAFAGLVIYTKYQGCDPLKQGLVTTADQLFPLFVMDVLGHLPGVPGVFVAGIFSGALSTVSSGLNSLAAITLEDFVLIYASPNMNDKRKTLVSKGLSLGYGIVSFGFVFVAQQLGDVLQASLPVGVAALSIFGMIGGPLLGMFTLGMFFPWANSKGALAGTLMGLAFTFWIGLGANISRSQGLMTVPKKPLSTEHCDVLFTSAASAVPTLAGMVSENGGGDDDGDVLGLYHLSYMWYSAVACFTVIIVGLLVSFLTGAQDPKTLNPNLICPFFDRVAPFLPERIRRKLRFHVGECYDASTEGTAELKMNPSRATMISETGETNLAFQPSYPELKEKVIETKGFYLPRQDDAD</sequence>
<feature type="transmembrane region" description="Helical" evidence="12">
    <location>
        <begin position="175"/>
        <end position="194"/>
    </location>
</feature>
<evidence type="ECO:0000256" key="11">
    <source>
        <dbReference type="RuleBase" id="RU362091"/>
    </source>
</evidence>
<comment type="subcellular location">
    <subcellularLocation>
        <location evidence="1">Cell membrane</location>
        <topology evidence="1">Multi-pass membrane protein</topology>
    </subcellularLocation>
</comment>
<keyword evidence="6 12" id="KW-1133">Transmembrane helix</keyword>